<reference evidence="4" key="2">
    <citation type="submission" date="2025-08" db="UniProtKB">
        <authorList>
            <consortium name="RefSeq"/>
        </authorList>
    </citation>
    <scope>IDENTIFICATION</scope>
    <source>
        <tissue evidence="4">Adult</tissue>
    </source>
</reference>
<proteinExistence type="predicted"/>
<feature type="compositionally biased region" description="Low complexity" evidence="1">
    <location>
        <begin position="217"/>
        <end position="247"/>
    </location>
</feature>
<feature type="signal peptide" evidence="2">
    <location>
        <begin position="1"/>
        <end position="30"/>
    </location>
</feature>
<feature type="compositionally biased region" description="Polar residues" evidence="1">
    <location>
        <begin position="117"/>
        <end position="127"/>
    </location>
</feature>
<feature type="compositionally biased region" description="Low complexity" evidence="1">
    <location>
        <begin position="65"/>
        <end position="78"/>
    </location>
</feature>
<organism evidence="3 4">
    <name type="scientific">Bactrocera dorsalis</name>
    <name type="common">Oriental fruit fly</name>
    <name type="synonym">Dacus dorsalis</name>
    <dbReference type="NCBI Taxonomy" id="27457"/>
    <lineage>
        <taxon>Eukaryota</taxon>
        <taxon>Metazoa</taxon>
        <taxon>Ecdysozoa</taxon>
        <taxon>Arthropoda</taxon>
        <taxon>Hexapoda</taxon>
        <taxon>Insecta</taxon>
        <taxon>Pterygota</taxon>
        <taxon>Neoptera</taxon>
        <taxon>Endopterygota</taxon>
        <taxon>Diptera</taxon>
        <taxon>Brachycera</taxon>
        <taxon>Muscomorpha</taxon>
        <taxon>Tephritoidea</taxon>
        <taxon>Tephritidae</taxon>
        <taxon>Bactrocera</taxon>
        <taxon>Bactrocera</taxon>
    </lineage>
</organism>
<dbReference type="PROSITE" id="PS51257">
    <property type="entry name" value="PROKAR_LIPOPROTEIN"/>
    <property type="match status" value="1"/>
</dbReference>
<feature type="compositionally biased region" description="Low complexity" evidence="1">
    <location>
        <begin position="90"/>
        <end position="112"/>
    </location>
</feature>
<evidence type="ECO:0000256" key="1">
    <source>
        <dbReference type="SAM" id="MobiDB-lite"/>
    </source>
</evidence>
<reference evidence="3" key="1">
    <citation type="submission" date="2025-05" db="UniProtKB">
        <authorList>
            <consortium name="RefSeq"/>
        </authorList>
    </citation>
    <scope>NUCLEOTIDE SEQUENCE [LARGE SCALE GENOMIC DNA]</scope>
</reference>
<dbReference type="GeneID" id="105230339"/>
<feature type="region of interest" description="Disordered" evidence="1">
    <location>
        <begin position="60"/>
        <end position="127"/>
    </location>
</feature>
<sequence length="326" mass="35630">MSCPRIVSPSLAIAVAFGCFALCLAPCCLAAAAIDTEGLTQELLVPFNDLLPPLSDAEFQEAQATSTTTTTSTTTSTTASPPVTEAPVSKTTTTRAPTKLTTPKPTKSATAQKLKKTQYQLDQQSQKQPLAVPILDLNPEVPPALPEAEAPVASQVTEAPVTPKAVVVPTTTTTQAPLTTTRAPVKVSEPKQAASTQHFQQERTAQTQFQGLEQHRQPQQQQQQYKPQPQQQQQQYKPQPQQQEQQQFAKQALRQPTAQHRFQPQVAAAITKVAPPSPSPQHSAPAATQVNVEHLRQYLEYIYYPTTRRPSRGPLPTLTPFPRHFK</sequence>
<feature type="region of interest" description="Disordered" evidence="1">
    <location>
        <begin position="172"/>
        <end position="261"/>
    </location>
</feature>
<dbReference type="RefSeq" id="XP_049304276.1">
    <property type="nucleotide sequence ID" value="XM_049448319.1"/>
</dbReference>
<keyword evidence="2" id="KW-0732">Signal</keyword>
<evidence type="ECO:0000313" key="4">
    <source>
        <dbReference type="RefSeq" id="XP_049304276.1"/>
    </source>
</evidence>
<accession>A0ABM3J4W1</accession>
<feature type="compositionally biased region" description="Low complexity" evidence="1">
    <location>
        <begin position="172"/>
        <end position="184"/>
    </location>
</feature>
<evidence type="ECO:0000313" key="3">
    <source>
        <dbReference type="Proteomes" id="UP001652620"/>
    </source>
</evidence>
<feature type="compositionally biased region" description="Polar residues" evidence="1">
    <location>
        <begin position="193"/>
        <end position="211"/>
    </location>
</feature>
<protein>
    <submittedName>
        <fullName evidence="4">Transcription factor SPT20 homolog</fullName>
    </submittedName>
</protein>
<dbReference type="Proteomes" id="UP001652620">
    <property type="component" value="Chromosome 2"/>
</dbReference>
<feature type="chain" id="PRO_5045546426" evidence="2">
    <location>
        <begin position="31"/>
        <end position="326"/>
    </location>
</feature>
<name>A0ABM3J4W1_BACDO</name>
<gene>
    <name evidence="4" type="primary">LOC105230339</name>
</gene>
<evidence type="ECO:0000256" key="2">
    <source>
        <dbReference type="SAM" id="SignalP"/>
    </source>
</evidence>
<keyword evidence="3" id="KW-1185">Reference proteome</keyword>